<feature type="region of interest" description="Disordered" evidence="1">
    <location>
        <begin position="264"/>
        <end position="290"/>
    </location>
</feature>
<keyword evidence="3" id="KW-1185">Reference proteome</keyword>
<organism evidence="2 3">
    <name type="scientific">Blastococcus brunescens</name>
    <dbReference type="NCBI Taxonomy" id="1564165"/>
    <lineage>
        <taxon>Bacteria</taxon>
        <taxon>Bacillati</taxon>
        <taxon>Actinomycetota</taxon>
        <taxon>Actinomycetes</taxon>
        <taxon>Geodermatophilales</taxon>
        <taxon>Geodermatophilaceae</taxon>
        <taxon>Blastococcus</taxon>
    </lineage>
</organism>
<dbReference type="RefSeq" id="WP_324277221.1">
    <property type="nucleotide sequence ID" value="NZ_CP141261.1"/>
</dbReference>
<protein>
    <submittedName>
        <fullName evidence="2">Alkaline phosphatase PhoX</fullName>
    </submittedName>
</protein>
<evidence type="ECO:0000313" key="2">
    <source>
        <dbReference type="EMBL" id="WRL65904.1"/>
    </source>
</evidence>
<evidence type="ECO:0000313" key="3">
    <source>
        <dbReference type="Proteomes" id="UP001324287"/>
    </source>
</evidence>
<dbReference type="EMBL" id="CP141261">
    <property type="protein sequence ID" value="WRL65904.1"/>
    <property type="molecule type" value="Genomic_DNA"/>
</dbReference>
<gene>
    <name evidence="2" type="ORF">U6N30_10330</name>
</gene>
<dbReference type="Gene3D" id="2.130.10.10">
    <property type="entry name" value="YVTN repeat-like/Quinoprotein amine dehydrogenase"/>
    <property type="match status" value="1"/>
</dbReference>
<dbReference type="Proteomes" id="UP001324287">
    <property type="component" value="Chromosome"/>
</dbReference>
<proteinExistence type="predicted"/>
<name>A0ABZ1B524_9ACTN</name>
<reference evidence="2 3" key="1">
    <citation type="submission" date="2023-12" db="EMBL/GenBank/DDBJ databases">
        <title>Blastococcus brunescens sp. nov., an actonobacterium isolated from sandstone collected in sahara desert.</title>
        <authorList>
            <person name="Gtari M."/>
            <person name="Ghodhbane F."/>
        </authorList>
    </citation>
    <scope>NUCLEOTIDE SEQUENCE [LARGE SCALE GENOMIC DNA]</scope>
    <source>
        <strain evidence="2 3">BMG 8361</strain>
    </source>
</reference>
<evidence type="ECO:0000256" key="1">
    <source>
        <dbReference type="SAM" id="MobiDB-lite"/>
    </source>
</evidence>
<dbReference type="InterPro" id="IPR011659">
    <property type="entry name" value="WD40"/>
</dbReference>
<accession>A0ABZ1B524</accession>
<dbReference type="Pfam" id="PF07676">
    <property type="entry name" value="PD40"/>
    <property type="match status" value="1"/>
</dbReference>
<sequence>MSNSEGQDVGGASAIRFAADGSITHAYRILDGTNRNCAGEPTPWGTWLSCEEVSRGRVYETDPRGQQSPVELPAMGRFTHEAAAVDPVRQVVYLTEDEPDGCLYRFRPSVWPDLTDGILEVLCQRDNSRSVTWKAVPDPSARRRSTRDQVPAAKRFDGGEGAWYAGGRCWFTTKGDNRVWCYDATTEQVGVIAEPATTQLHTVDSIVAAQTGELFIAEDGPEMRICSLATSGRATPFLSISGHSDSEMTGPAFSPDGTRLYFSSQRGPTGEDGNGITYEVTGPFLSRRPS</sequence>
<dbReference type="Pfam" id="PF05787">
    <property type="entry name" value="PhoX"/>
    <property type="match status" value="1"/>
</dbReference>
<dbReference type="PANTHER" id="PTHR35399">
    <property type="entry name" value="SLR8030 PROTEIN"/>
    <property type="match status" value="1"/>
</dbReference>
<dbReference type="InterPro" id="IPR008557">
    <property type="entry name" value="PhoX"/>
</dbReference>
<dbReference type="SUPFAM" id="SSF63825">
    <property type="entry name" value="YWTD domain"/>
    <property type="match status" value="1"/>
</dbReference>
<dbReference type="PANTHER" id="PTHR35399:SF4">
    <property type="entry name" value="MEMBRANE PROTEIN"/>
    <property type="match status" value="1"/>
</dbReference>
<dbReference type="InterPro" id="IPR015943">
    <property type="entry name" value="WD40/YVTN_repeat-like_dom_sf"/>
</dbReference>